<sequence>MILRRVARPLLASIFISGGINALRNAEGHAQAAAPLVDKTVAPQADALPEQVPTDPVTLVKVDAAVKIAGGALLAFGKLPRVASLLLLGSLVPTTVAGHPFWDEKDPEQRQAQLIHFLKNAGLAGGLLLAAADTEGKPSVAWRAKKAAHDAADQVQDTAGTVQRKTGKATEKATKAVESAFDSALSR</sequence>
<dbReference type="AlphaFoldDB" id="A0A934QML4"/>
<gene>
    <name evidence="6" type="ORF">JHE00_10070</name>
</gene>
<evidence type="ECO:0000256" key="3">
    <source>
        <dbReference type="ARBA" id="ARBA00022989"/>
    </source>
</evidence>
<keyword evidence="4" id="KW-0472">Membrane</keyword>
<comment type="caution">
    <text evidence="6">The sequence shown here is derived from an EMBL/GenBank/DDBJ whole genome shotgun (WGS) entry which is preliminary data.</text>
</comment>
<evidence type="ECO:0000313" key="6">
    <source>
        <dbReference type="EMBL" id="MBK1784672.1"/>
    </source>
</evidence>
<evidence type="ECO:0000313" key="7">
    <source>
        <dbReference type="Proteomes" id="UP000635245"/>
    </source>
</evidence>
<evidence type="ECO:0000256" key="4">
    <source>
        <dbReference type="ARBA" id="ARBA00023136"/>
    </source>
</evidence>
<keyword evidence="3" id="KW-1133">Transmembrane helix</keyword>
<organism evidence="6 7">
    <name type="scientific">Prauserella cavernicola</name>
    <dbReference type="NCBI Taxonomy" id="2800127"/>
    <lineage>
        <taxon>Bacteria</taxon>
        <taxon>Bacillati</taxon>
        <taxon>Actinomycetota</taxon>
        <taxon>Actinomycetes</taxon>
        <taxon>Pseudonocardiales</taxon>
        <taxon>Pseudonocardiaceae</taxon>
        <taxon>Prauserella</taxon>
    </lineage>
</organism>
<keyword evidence="7" id="KW-1185">Reference proteome</keyword>
<feature type="region of interest" description="Disordered" evidence="5">
    <location>
        <begin position="152"/>
        <end position="173"/>
    </location>
</feature>
<dbReference type="Pfam" id="PF07681">
    <property type="entry name" value="DoxX"/>
    <property type="match status" value="1"/>
</dbReference>
<dbReference type="Proteomes" id="UP000635245">
    <property type="component" value="Unassembled WGS sequence"/>
</dbReference>
<evidence type="ECO:0000256" key="1">
    <source>
        <dbReference type="ARBA" id="ARBA00004141"/>
    </source>
</evidence>
<dbReference type="EMBL" id="JAENJH010000002">
    <property type="protein sequence ID" value="MBK1784672.1"/>
    <property type="molecule type" value="Genomic_DNA"/>
</dbReference>
<keyword evidence="2" id="KW-0812">Transmembrane</keyword>
<accession>A0A934QML4</accession>
<dbReference type="GO" id="GO:0016020">
    <property type="term" value="C:membrane"/>
    <property type="evidence" value="ECO:0007669"/>
    <property type="project" value="UniProtKB-SubCell"/>
</dbReference>
<dbReference type="InterPro" id="IPR032808">
    <property type="entry name" value="DoxX"/>
</dbReference>
<protein>
    <submittedName>
        <fullName evidence="6">DoxX family protein</fullName>
    </submittedName>
</protein>
<proteinExistence type="predicted"/>
<name>A0A934QML4_9PSEU</name>
<comment type="subcellular location">
    <subcellularLocation>
        <location evidence="1">Membrane</location>
        <topology evidence="1">Multi-pass membrane protein</topology>
    </subcellularLocation>
</comment>
<evidence type="ECO:0000256" key="2">
    <source>
        <dbReference type="ARBA" id="ARBA00022692"/>
    </source>
</evidence>
<evidence type="ECO:0000256" key="5">
    <source>
        <dbReference type="SAM" id="MobiDB-lite"/>
    </source>
</evidence>
<reference evidence="6" key="1">
    <citation type="submission" date="2020-12" db="EMBL/GenBank/DDBJ databases">
        <title>Prauserella sp. ASG 168, a novel actinomycete isolated from cave rock.</title>
        <authorList>
            <person name="Suriyachadkun C."/>
        </authorList>
    </citation>
    <scope>NUCLEOTIDE SEQUENCE</scope>
    <source>
        <strain evidence="6">ASG 168</strain>
    </source>
</reference>